<sequence>MVSKTLLVNRDIHGRRGSAHLLVAVGVGARALAASGGVVPARALGPVFLRGAAAAVPAPERAPAPDVVASLPLLLLPRVLANLAAVAVDVVVALVSLAELSVVRIVAERMPRVSAFPSPGAVGGGGGGERKGREAERGDAGVEVVGDEAAGADAGLGADERLHAAHGEVDLAPHLVTAHQRLQPHQPAERAQGSTRLPRQHQRHCLFSFP</sequence>
<feature type="region of interest" description="Disordered" evidence="1">
    <location>
        <begin position="181"/>
        <end position="210"/>
    </location>
</feature>
<dbReference type="HOGENOM" id="CLU_1311899_0_0_1"/>
<protein>
    <submittedName>
        <fullName evidence="3">Uncharacterized protein</fullName>
    </submittedName>
</protein>
<feature type="transmembrane region" description="Helical" evidence="2">
    <location>
        <begin position="21"/>
        <end position="41"/>
    </location>
</feature>
<feature type="transmembrane region" description="Helical" evidence="2">
    <location>
        <begin position="79"/>
        <end position="102"/>
    </location>
</feature>
<name>A0A0E0G583_ORYNI</name>
<evidence type="ECO:0000313" key="4">
    <source>
        <dbReference type="Proteomes" id="UP000006591"/>
    </source>
</evidence>
<reference evidence="3" key="1">
    <citation type="submission" date="2015-04" db="UniProtKB">
        <authorList>
            <consortium name="EnsemblPlants"/>
        </authorList>
    </citation>
    <scope>IDENTIFICATION</scope>
    <source>
        <strain evidence="3">SL10</strain>
    </source>
</reference>
<keyword evidence="4" id="KW-1185">Reference proteome</keyword>
<reference evidence="3" key="2">
    <citation type="submission" date="2018-04" db="EMBL/GenBank/DDBJ databases">
        <title>OnivRS2 (Oryza nivara Reference Sequence Version 2).</title>
        <authorList>
            <person name="Zhang J."/>
            <person name="Kudrna D."/>
            <person name="Lee S."/>
            <person name="Talag J."/>
            <person name="Rajasekar S."/>
            <person name="Welchert J."/>
            <person name="Hsing Y.-I."/>
            <person name="Wing R.A."/>
        </authorList>
    </citation>
    <scope>NUCLEOTIDE SEQUENCE [LARGE SCALE GENOMIC DNA]</scope>
    <source>
        <strain evidence="3">SL10</strain>
    </source>
</reference>
<keyword evidence="2" id="KW-1133">Transmembrane helix</keyword>
<dbReference type="EnsemblPlants" id="ONIVA02G14380.1">
    <property type="protein sequence ID" value="ONIVA02G14380.1"/>
    <property type="gene ID" value="ONIVA02G14380"/>
</dbReference>
<dbReference type="eggNOG" id="ENOG502R72Z">
    <property type="taxonomic scope" value="Eukaryota"/>
</dbReference>
<keyword evidence="2" id="KW-0812">Transmembrane</keyword>
<keyword evidence="2" id="KW-0472">Membrane</keyword>
<dbReference type="Proteomes" id="UP000006591">
    <property type="component" value="Chromosome 2"/>
</dbReference>
<dbReference type="Gramene" id="ONIVA02G14380.1">
    <property type="protein sequence ID" value="ONIVA02G14380.1"/>
    <property type="gene ID" value="ONIVA02G14380"/>
</dbReference>
<evidence type="ECO:0000256" key="1">
    <source>
        <dbReference type="SAM" id="MobiDB-lite"/>
    </source>
</evidence>
<evidence type="ECO:0000313" key="3">
    <source>
        <dbReference type="EnsemblPlants" id="ONIVA02G14380.1"/>
    </source>
</evidence>
<proteinExistence type="predicted"/>
<evidence type="ECO:0000256" key="2">
    <source>
        <dbReference type="SAM" id="Phobius"/>
    </source>
</evidence>
<feature type="compositionally biased region" description="Basic and acidic residues" evidence="1">
    <location>
        <begin position="128"/>
        <end position="140"/>
    </location>
</feature>
<accession>A0A0E0G583</accession>
<dbReference type="AlphaFoldDB" id="A0A0E0G583"/>
<feature type="region of interest" description="Disordered" evidence="1">
    <location>
        <begin position="118"/>
        <end position="140"/>
    </location>
</feature>
<organism evidence="3">
    <name type="scientific">Oryza nivara</name>
    <name type="common">Indian wild rice</name>
    <name type="synonym">Oryza sativa f. spontanea</name>
    <dbReference type="NCBI Taxonomy" id="4536"/>
    <lineage>
        <taxon>Eukaryota</taxon>
        <taxon>Viridiplantae</taxon>
        <taxon>Streptophyta</taxon>
        <taxon>Embryophyta</taxon>
        <taxon>Tracheophyta</taxon>
        <taxon>Spermatophyta</taxon>
        <taxon>Magnoliopsida</taxon>
        <taxon>Liliopsida</taxon>
        <taxon>Poales</taxon>
        <taxon>Poaceae</taxon>
        <taxon>BOP clade</taxon>
        <taxon>Oryzoideae</taxon>
        <taxon>Oryzeae</taxon>
        <taxon>Oryzinae</taxon>
        <taxon>Oryza</taxon>
    </lineage>
</organism>